<evidence type="ECO:0000313" key="8">
    <source>
        <dbReference type="Proteomes" id="UP001497623"/>
    </source>
</evidence>
<dbReference type="Proteomes" id="UP001497623">
    <property type="component" value="Unassembled WGS sequence"/>
</dbReference>
<feature type="region of interest" description="Disordered" evidence="5">
    <location>
        <begin position="412"/>
        <end position="619"/>
    </location>
</feature>
<dbReference type="PANTHER" id="PTHR47156">
    <property type="entry name" value="PROTEIN CBG20824"/>
    <property type="match status" value="1"/>
</dbReference>
<feature type="domain" description="RING-type" evidence="6">
    <location>
        <begin position="6"/>
        <end position="49"/>
    </location>
</feature>
<evidence type="ECO:0000256" key="1">
    <source>
        <dbReference type="ARBA" id="ARBA00022723"/>
    </source>
</evidence>
<evidence type="ECO:0000313" key="7">
    <source>
        <dbReference type="EMBL" id="CAL4193938.1"/>
    </source>
</evidence>
<feature type="compositionally biased region" description="Polar residues" evidence="5">
    <location>
        <begin position="485"/>
        <end position="501"/>
    </location>
</feature>
<keyword evidence="2 4" id="KW-0863">Zinc-finger</keyword>
<dbReference type="InterPro" id="IPR001841">
    <property type="entry name" value="Znf_RING"/>
</dbReference>
<dbReference type="InterPro" id="IPR013083">
    <property type="entry name" value="Znf_RING/FYVE/PHD"/>
</dbReference>
<dbReference type="AlphaFoldDB" id="A0AAV2SHX2"/>
<feature type="compositionally biased region" description="Low complexity" evidence="5">
    <location>
        <begin position="600"/>
        <end position="613"/>
    </location>
</feature>
<feature type="compositionally biased region" description="Low complexity" evidence="5">
    <location>
        <begin position="450"/>
        <end position="463"/>
    </location>
</feature>
<evidence type="ECO:0000256" key="2">
    <source>
        <dbReference type="ARBA" id="ARBA00022771"/>
    </source>
</evidence>
<sequence>RMSAECEVCATPYHSNVCNPRLLRCGHTICGSCVAHLIKIRSFFCPFCRASCRSIKSENELPLNRFILDLLEKENNDICDNNNVNNCLKNLDKSSINEGLNSSKSSVIPSSIPLVHAGVCQEHGYYRDMRCSSCNISICKQCTYCDHPQNICRVIPITKANLENHVRFRAKEKSHAVMHNCKYITDNLLTRLPRLEAAAKRQAKAVESLQSELEFQQMLQKEVDDHVANMKDVLNEGQKRQEVLRRTQQYLEDLENAQNTNKQELDNSKNQDDERKESILEPSCQTSINEAHSSDINNSSDVAETSIVSISNKTEDPISSFVVKCCESSTLELEKTSNHLDNTGNSSFNISVNPEEVSSSTSNVITCGIPQTEESISNFVVKCCDSSMLELENTLNHFDTTGNSSVNISVNSEEISSSTPNTTCSEAQNPENNIGTTSKDLKICEQTNEQAATTPGTTTDDPQISSEQTNIQAAPPPDTTTDDPQISSEQTNNKADPTPETTMDDPLISSEQTSNQAAPMPDTTTDDPLISSEQTNNQAAPTPNTTTDGPQISSEQTNNQAAPMPDTTIDGPQISSDQTNNQEAPIPDTTTDNPQISSEQTNTQAAPTPGTTTDGALPEFYGKTDITKVQITTLEDVQKIQKETEHFIQASQYLPWNRTASKVKKTQAIVFHAVELLDLCRTTQGYAPLVDGYLDDDYESEESEDDYDYEDWNNGGEEEEDADHTSEDEDDDFSDDGVVVVETREGATDEPDKSTQQNLRQISQEHHALTHNDKPRYPVIRTLLVPFTSLFSSVFSAFNGFKEMMTLPQLLDPHADESDNLYIDQLFL</sequence>
<comment type="caution">
    <text evidence="7">The sequence shown here is derived from an EMBL/GenBank/DDBJ whole genome shotgun (WGS) entry which is preliminary data.</text>
</comment>
<feature type="compositionally biased region" description="Polar residues" evidence="5">
    <location>
        <begin position="573"/>
        <end position="599"/>
    </location>
</feature>
<keyword evidence="1" id="KW-0479">Metal-binding</keyword>
<dbReference type="GO" id="GO:0008270">
    <property type="term" value="F:zinc ion binding"/>
    <property type="evidence" value="ECO:0007669"/>
    <property type="project" value="UniProtKB-KW"/>
</dbReference>
<dbReference type="InterPro" id="IPR017907">
    <property type="entry name" value="Znf_RING_CS"/>
</dbReference>
<feature type="region of interest" description="Disordered" evidence="5">
    <location>
        <begin position="699"/>
        <end position="735"/>
    </location>
</feature>
<evidence type="ECO:0000256" key="3">
    <source>
        <dbReference type="ARBA" id="ARBA00022833"/>
    </source>
</evidence>
<keyword evidence="3" id="KW-0862">Zinc</keyword>
<evidence type="ECO:0000256" key="5">
    <source>
        <dbReference type="SAM" id="MobiDB-lite"/>
    </source>
</evidence>
<dbReference type="PROSITE" id="PS50089">
    <property type="entry name" value="ZF_RING_2"/>
    <property type="match status" value="1"/>
</dbReference>
<gene>
    <name evidence="7" type="ORF">MNOR_LOCUS36893</name>
</gene>
<feature type="compositionally biased region" description="Polar residues" evidence="5">
    <location>
        <begin position="283"/>
        <end position="297"/>
    </location>
</feature>
<dbReference type="PROSITE" id="PS00518">
    <property type="entry name" value="ZF_RING_1"/>
    <property type="match status" value="1"/>
</dbReference>
<reference evidence="7 8" key="1">
    <citation type="submission" date="2024-05" db="EMBL/GenBank/DDBJ databases">
        <authorList>
            <person name="Wallberg A."/>
        </authorList>
    </citation>
    <scope>NUCLEOTIDE SEQUENCE [LARGE SCALE GENOMIC DNA]</scope>
</reference>
<evidence type="ECO:0000256" key="4">
    <source>
        <dbReference type="PROSITE-ProRule" id="PRU00175"/>
    </source>
</evidence>
<feature type="compositionally biased region" description="Low complexity" evidence="5">
    <location>
        <begin position="534"/>
        <end position="547"/>
    </location>
</feature>
<accession>A0AAV2SHX2</accession>
<feature type="compositionally biased region" description="Polar residues" evidence="5">
    <location>
        <begin position="419"/>
        <end position="438"/>
    </location>
</feature>
<feature type="non-terminal residue" evidence="7">
    <location>
        <position position="1"/>
    </location>
</feature>
<proteinExistence type="predicted"/>
<evidence type="ECO:0000259" key="6">
    <source>
        <dbReference type="PROSITE" id="PS50089"/>
    </source>
</evidence>
<dbReference type="Gene3D" id="3.30.40.10">
    <property type="entry name" value="Zinc/RING finger domain, C3HC4 (zinc finger)"/>
    <property type="match status" value="1"/>
</dbReference>
<dbReference type="EMBL" id="CAXKWB010070272">
    <property type="protein sequence ID" value="CAL4193938.1"/>
    <property type="molecule type" value="Genomic_DNA"/>
</dbReference>
<name>A0AAV2SHX2_MEGNR</name>
<dbReference type="SMART" id="SM00184">
    <property type="entry name" value="RING"/>
    <property type="match status" value="1"/>
</dbReference>
<dbReference type="InterPro" id="IPR052667">
    <property type="entry name" value="E3_ubiquitin-ligase_RING"/>
</dbReference>
<protein>
    <recommendedName>
        <fullName evidence="6">RING-type domain-containing protein</fullName>
    </recommendedName>
</protein>
<dbReference type="PANTHER" id="PTHR47156:SF6">
    <property type="entry name" value="C2H2-TYPE DOMAIN-CONTAINING PROTEIN-RELATED"/>
    <property type="match status" value="1"/>
</dbReference>
<organism evidence="7 8">
    <name type="scientific">Meganyctiphanes norvegica</name>
    <name type="common">Northern krill</name>
    <name type="synonym">Thysanopoda norvegica</name>
    <dbReference type="NCBI Taxonomy" id="48144"/>
    <lineage>
        <taxon>Eukaryota</taxon>
        <taxon>Metazoa</taxon>
        <taxon>Ecdysozoa</taxon>
        <taxon>Arthropoda</taxon>
        <taxon>Crustacea</taxon>
        <taxon>Multicrustacea</taxon>
        <taxon>Malacostraca</taxon>
        <taxon>Eumalacostraca</taxon>
        <taxon>Eucarida</taxon>
        <taxon>Euphausiacea</taxon>
        <taxon>Euphausiidae</taxon>
        <taxon>Meganyctiphanes</taxon>
    </lineage>
</organism>
<feature type="region of interest" description="Disordered" evidence="5">
    <location>
        <begin position="255"/>
        <end position="297"/>
    </location>
</feature>
<feature type="compositionally biased region" description="Basic and acidic residues" evidence="5">
    <location>
        <begin position="263"/>
        <end position="279"/>
    </location>
</feature>
<dbReference type="SUPFAM" id="SSF57850">
    <property type="entry name" value="RING/U-box"/>
    <property type="match status" value="1"/>
</dbReference>
<feature type="compositionally biased region" description="Polar residues" evidence="5">
    <location>
        <begin position="548"/>
        <end position="561"/>
    </location>
</feature>
<keyword evidence="8" id="KW-1185">Reference proteome</keyword>